<comment type="similarity">
    <text evidence="1">Belongs to the iron-sulfur cluster assembly SufBD family.</text>
</comment>
<reference evidence="4 5" key="1">
    <citation type="submission" date="2016-10" db="EMBL/GenBank/DDBJ databases">
        <authorList>
            <person name="de Groot N.N."/>
        </authorList>
    </citation>
    <scope>NUCLEOTIDE SEQUENCE [LARGE SCALE GENOMIC DNA]</scope>
    <source>
        <strain evidence="4 5">CGMCC 1.7054</strain>
    </source>
</reference>
<dbReference type="SUPFAM" id="SSF101960">
    <property type="entry name" value="Stabilizer of iron transporter SufD"/>
    <property type="match status" value="1"/>
</dbReference>
<dbReference type="Pfam" id="PF01458">
    <property type="entry name" value="SUFBD_core"/>
    <property type="match status" value="1"/>
</dbReference>
<name>A0A1I7MLX2_9MICC</name>
<feature type="domain" description="SUF system FeS cluster assembly SufBD core" evidence="3">
    <location>
        <begin position="190"/>
        <end position="416"/>
    </location>
</feature>
<dbReference type="InterPro" id="IPR055346">
    <property type="entry name" value="Fe-S_cluster_assembly_SufBD"/>
</dbReference>
<dbReference type="AlphaFoldDB" id="A0A1I7MLX2"/>
<sequence length="446" mass="47405">MTDTQNITLDELSTEGAGTPVIPGMGEEGEQLATELTAGTDATVPGSAETGAVESHVDPSAKVSGADGRAAFGTSRADRISSRELTDFPVLTGREEDWRFTPLQRLAGLHLPDGDQSRLTGTAPSVQVQAQDGITVETVGREDARLGSVLTPDDRVSAAAWNSFEQATVVTVPAELEVGEPIRITVEGTAAEASAQHLLVVVGPHARADVVITHRGSAVVAQNVEFDVQDGAGLTVTSIQAWEDSAVHASAQQAAVAKDATFKHVAISYGGSLVRLTPTARFTGPGAESELYGLYFADAGQHLEQRLFVDHAVPNCTSNVLYKGALQGQDAHTVWVGDVLIRKEAEGTDTYEKNQNLLLSDGARADSVPNLEIETGVIEGAGHASATGRFDEEQLYYLMARGIPESEARKLVVRGFLNEIIQKIGIEDVEQELTEIMETELEVTQL</sequence>
<dbReference type="PANTHER" id="PTHR43575:SF1">
    <property type="entry name" value="PROTEIN ABCI7, CHLOROPLASTIC"/>
    <property type="match status" value="1"/>
</dbReference>
<dbReference type="Proteomes" id="UP000198881">
    <property type="component" value="Unassembled WGS sequence"/>
</dbReference>
<dbReference type="InterPro" id="IPR037284">
    <property type="entry name" value="SUF_FeS_clus_asmbl_SufBD_sf"/>
</dbReference>
<evidence type="ECO:0000256" key="2">
    <source>
        <dbReference type="SAM" id="MobiDB-lite"/>
    </source>
</evidence>
<dbReference type="OrthoDB" id="9803529at2"/>
<proteinExistence type="inferred from homology"/>
<evidence type="ECO:0000313" key="5">
    <source>
        <dbReference type="Proteomes" id="UP000198881"/>
    </source>
</evidence>
<dbReference type="EMBL" id="FPCG01000005">
    <property type="protein sequence ID" value="SFV22921.1"/>
    <property type="molecule type" value="Genomic_DNA"/>
</dbReference>
<dbReference type="InterPro" id="IPR011542">
    <property type="entry name" value="SUF_FeS_clus_asmbl_SufD"/>
</dbReference>
<dbReference type="GO" id="GO:0016226">
    <property type="term" value="P:iron-sulfur cluster assembly"/>
    <property type="evidence" value="ECO:0007669"/>
    <property type="project" value="InterPro"/>
</dbReference>
<gene>
    <name evidence="4" type="ORF">SAMN04487966_105117</name>
</gene>
<dbReference type="STRING" id="574650.SAMN04487966_105117"/>
<dbReference type="NCBIfam" id="TIGR01981">
    <property type="entry name" value="sufD"/>
    <property type="match status" value="1"/>
</dbReference>
<accession>A0A1I7MLX2</accession>
<keyword evidence="5" id="KW-1185">Reference proteome</keyword>
<organism evidence="4 5">
    <name type="scientific">Micrococcus terreus</name>
    <dbReference type="NCBI Taxonomy" id="574650"/>
    <lineage>
        <taxon>Bacteria</taxon>
        <taxon>Bacillati</taxon>
        <taxon>Actinomycetota</taxon>
        <taxon>Actinomycetes</taxon>
        <taxon>Micrococcales</taxon>
        <taxon>Micrococcaceae</taxon>
        <taxon>Micrococcus</taxon>
    </lineage>
</organism>
<feature type="region of interest" description="Disordered" evidence="2">
    <location>
        <begin position="1"/>
        <end position="28"/>
    </location>
</feature>
<evidence type="ECO:0000256" key="1">
    <source>
        <dbReference type="ARBA" id="ARBA00043967"/>
    </source>
</evidence>
<evidence type="ECO:0000259" key="3">
    <source>
        <dbReference type="Pfam" id="PF01458"/>
    </source>
</evidence>
<dbReference type="RefSeq" id="WP_091696967.1">
    <property type="nucleotide sequence ID" value="NZ_FPCG01000005.1"/>
</dbReference>
<evidence type="ECO:0000313" key="4">
    <source>
        <dbReference type="EMBL" id="SFV22921.1"/>
    </source>
</evidence>
<dbReference type="InterPro" id="IPR000825">
    <property type="entry name" value="SUF_FeS_clus_asmbl_SufBD_core"/>
</dbReference>
<protein>
    <submittedName>
        <fullName evidence="4">Fe-S cluster assembly protein SufD</fullName>
    </submittedName>
</protein>
<dbReference type="PANTHER" id="PTHR43575">
    <property type="entry name" value="PROTEIN ABCI7, CHLOROPLASTIC"/>
    <property type="match status" value="1"/>
</dbReference>